<protein>
    <submittedName>
        <fullName evidence="1">Uncharacterized protein</fullName>
    </submittedName>
</protein>
<name>A0A081AZN7_PHYNI</name>
<organism evidence="1 2">
    <name type="scientific">Phytophthora nicotianae P1976</name>
    <dbReference type="NCBI Taxonomy" id="1317066"/>
    <lineage>
        <taxon>Eukaryota</taxon>
        <taxon>Sar</taxon>
        <taxon>Stramenopiles</taxon>
        <taxon>Oomycota</taxon>
        <taxon>Peronosporomycetes</taxon>
        <taxon>Peronosporales</taxon>
        <taxon>Peronosporaceae</taxon>
        <taxon>Phytophthora</taxon>
    </lineage>
</organism>
<reference evidence="1 2" key="1">
    <citation type="submission" date="2013-11" db="EMBL/GenBank/DDBJ databases">
        <title>The Genome Sequence of Phytophthora parasitica P1976.</title>
        <authorList>
            <consortium name="The Broad Institute Genomics Platform"/>
            <person name="Russ C."/>
            <person name="Tyler B."/>
            <person name="Panabieres F."/>
            <person name="Shan W."/>
            <person name="Tripathy S."/>
            <person name="Grunwald N."/>
            <person name="Machado M."/>
            <person name="Johnson C.S."/>
            <person name="Walker B."/>
            <person name="Young S."/>
            <person name="Zeng Q."/>
            <person name="Gargeya S."/>
            <person name="Fitzgerald M."/>
            <person name="Haas B."/>
            <person name="Abouelleil A."/>
            <person name="Allen A.W."/>
            <person name="Alvarado L."/>
            <person name="Arachchi H.M."/>
            <person name="Berlin A.M."/>
            <person name="Chapman S.B."/>
            <person name="Gainer-Dewar J."/>
            <person name="Goldberg J."/>
            <person name="Griggs A."/>
            <person name="Gujja S."/>
            <person name="Hansen M."/>
            <person name="Howarth C."/>
            <person name="Imamovic A."/>
            <person name="Ireland A."/>
            <person name="Larimer J."/>
            <person name="McCowan C."/>
            <person name="Murphy C."/>
            <person name="Pearson M."/>
            <person name="Poon T.W."/>
            <person name="Priest M."/>
            <person name="Roberts A."/>
            <person name="Saif S."/>
            <person name="Shea T."/>
            <person name="Sisk P."/>
            <person name="Sykes S."/>
            <person name="Wortman J."/>
            <person name="Nusbaum C."/>
            <person name="Birren B."/>
        </authorList>
    </citation>
    <scope>NUCLEOTIDE SEQUENCE [LARGE SCALE GENOMIC DNA]</scope>
    <source>
        <strain evidence="1 2">P1976</strain>
    </source>
</reference>
<evidence type="ECO:0000313" key="1">
    <source>
        <dbReference type="EMBL" id="ETO84348.1"/>
    </source>
</evidence>
<sequence>MGRAKGQDVSGVIFGGPAICYQQRQNYSSMRDILTDDQVPKLIARCEKATSYQCRR</sequence>
<dbReference type="EMBL" id="ANJA01000330">
    <property type="protein sequence ID" value="ETO84348.1"/>
    <property type="molecule type" value="Genomic_DNA"/>
</dbReference>
<proteinExistence type="predicted"/>
<evidence type="ECO:0000313" key="2">
    <source>
        <dbReference type="Proteomes" id="UP000028582"/>
    </source>
</evidence>
<comment type="caution">
    <text evidence="1">The sequence shown here is derived from an EMBL/GenBank/DDBJ whole genome shotgun (WGS) entry which is preliminary data.</text>
</comment>
<accession>A0A081AZN7</accession>
<dbReference type="AlphaFoldDB" id="A0A081AZN7"/>
<gene>
    <name evidence="1" type="ORF">F444_01730</name>
</gene>
<dbReference type="Proteomes" id="UP000028582">
    <property type="component" value="Unassembled WGS sequence"/>
</dbReference>